<accession>A0ABR3QAM5</accession>
<evidence type="ECO:0000256" key="1">
    <source>
        <dbReference type="SAM" id="MobiDB-lite"/>
    </source>
</evidence>
<comment type="caution">
    <text evidence="2">The sequence shown here is derived from an EMBL/GenBank/DDBJ whole genome shotgun (WGS) entry which is preliminary data.</text>
</comment>
<evidence type="ECO:0008006" key="4">
    <source>
        <dbReference type="Google" id="ProtNLM"/>
    </source>
</evidence>
<sequence>MDGDSNQPHTDAPALPSEEPPQSTSWTEGNLAIVSSDNFLFKVPDYYIRAASVVFCNWMDEVGGGYLVLVDDTNETSETVSLFLDLVVNGHLGTRDLAELVALAHFLQRYECPKATKMLCAEVYRQESTGEVRSFIVGAVLGDDKFCADVLWGYPLPMWGRAATDTAVNTGAPVNPSTAAAVDPVETRTSTGCHFDTHTWPLSWVETLPTKYRWALDRAWHVAGHGGQLAGEFRKRLQETKGK</sequence>
<evidence type="ECO:0000313" key="3">
    <source>
        <dbReference type="Proteomes" id="UP001565368"/>
    </source>
</evidence>
<protein>
    <recommendedName>
        <fullName evidence="4">BTB domain-containing protein</fullName>
    </recommendedName>
</protein>
<name>A0ABR3QAM5_9TREE</name>
<dbReference type="GeneID" id="95983789"/>
<evidence type="ECO:0000313" key="2">
    <source>
        <dbReference type="EMBL" id="KAL1411779.1"/>
    </source>
</evidence>
<keyword evidence="3" id="KW-1185">Reference proteome</keyword>
<proteinExistence type="predicted"/>
<gene>
    <name evidence="2" type="ORF">Q8F55_002746</name>
</gene>
<dbReference type="Proteomes" id="UP001565368">
    <property type="component" value="Unassembled WGS sequence"/>
</dbReference>
<reference evidence="2 3" key="1">
    <citation type="submission" date="2023-08" db="EMBL/GenBank/DDBJ databases">
        <title>Annotated Genome Sequence of Vanrija albida AlHP1.</title>
        <authorList>
            <person name="Herzog R."/>
        </authorList>
    </citation>
    <scope>NUCLEOTIDE SEQUENCE [LARGE SCALE GENOMIC DNA]</scope>
    <source>
        <strain evidence="2 3">AlHP1</strain>
    </source>
</reference>
<dbReference type="EMBL" id="JBBXJM010000002">
    <property type="protein sequence ID" value="KAL1411779.1"/>
    <property type="molecule type" value="Genomic_DNA"/>
</dbReference>
<organism evidence="2 3">
    <name type="scientific">Vanrija albida</name>
    <dbReference type="NCBI Taxonomy" id="181172"/>
    <lineage>
        <taxon>Eukaryota</taxon>
        <taxon>Fungi</taxon>
        <taxon>Dikarya</taxon>
        <taxon>Basidiomycota</taxon>
        <taxon>Agaricomycotina</taxon>
        <taxon>Tremellomycetes</taxon>
        <taxon>Trichosporonales</taxon>
        <taxon>Trichosporonaceae</taxon>
        <taxon>Vanrija</taxon>
    </lineage>
</organism>
<feature type="region of interest" description="Disordered" evidence="1">
    <location>
        <begin position="1"/>
        <end position="26"/>
    </location>
</feature>
<dbReference type="RefSeq" id="XP_069211723.1">
    <property type="nucleotide sequence ID" value="XM_069351337.1"/>
</dbReference>